<accession>A0AAV3Z5K9</accession>
<evidence type="ECO:0000256" key="2">
    <source>
        <dbReference type="ARBA" id="ARBA00022801"/>
    </source>
</evidence>
<dbReference type="GO" id="GO:0048015">
    <property type="term" value="P:phosphatidylinositol-mediated signaling"/>
    <property type="evidence" value="ECO:0007669"/>
    <property type="project" value="TreeGrafter"/>
</dbReference>
<evidence type="ECO:0000259" key="8">
    <source>
        <dbReference type="SMART" id="SM00148"/>
    </source>
</evidence>
<protein>
    <recommendedName>
        <fullName evidence="6">Phosphoinositide phospholipase C</fullName>
        <ecNumber evidence="6">3.1.4.11</ecNumber>
    </recommendedName>
</protein>
<dbReference type="SUPFAM" id="SSF47473">
    <property type="entry name" value="EF-hand"/>
    <property type="match status" value="1"/>
</dbReference>
<evidence type="ECO:0000313" key="10">
    <source>
        <dbReference type="Proteomes" id="UP000735302"/>
    </source>
</evidence>
<feature type="non-terminal residue" evidence="9">
    <location>
        <position position="1"/>
    </location>
</feature>
<reference evidence="9 10" key="1">
    <citation type="journal article" date="2021" name="Elife">
        <title>Chloroplast acquisition without the gene transfer in kleptoplastic sea slugs, Plakobranchus ocellatus.</title>
        <authorList>
            <person name="Maeda T."/>
            <person name="Takahashi S."/>
            <person name="Yoshida T."/>
            <person name="Shimamura S."/>
            <person name="Takaki Y."/>
            <person name="Nagai Y."/>
            <person name="Toyoda A."/>
            <person name="Suzuki Y."/>
            <person name="Arimoto A."/>
            <person name="Ishii H."/>
            <person name="Satoh N."/>
            <person name="Nishiyama T."/>
            <person name="Hasebe M."/>
            <person name="Maruyama T."/>
            <person name="Minagawa J."/>
            <person name="Obokata J."/>
            <person name="Shigenobu S."/>
        </authorList>
    </citation>
    <scope>NUCLEOTIDE SEQUENCE [LARGE SCALE GENOMIC DNA]</scope>
</reference>
<evidence type="ECO:0000256" key="3">
    <source>
        <dbReference type="ARBA" id="ARBA00022963"/>
    </source>
</evidence>
<dbReference type="InterPro" id="IPR011992">
    <property type="entry name" value="EF-hand-dom_pair"/>
</dbReference>
<evidence type="ECO:0000256" key="7">
    <source>
        <dbReference type="SAM" id="MobiDB-lite"/>
    </source>
</evidence>
<evidence type="ECO:0000313" key="9">
    <source>
        <dbReference type="EMBL" id="GFN90739.1"/>
    </source>
</evidence>
<comment type="caution">
    <text evidence="9">The sequence shown here is derived from an EMBL/GenBank/DDBJ whole genome shotgun (WGS) entry which is preliminary data.</text>
</comment>
<feature type="compositionally biased region" description="Basic and acidic residues" evidence="7">
    <location>
        <begin position="36"/>
        <end position="45"/>
    </location>
</feature>
<dbReference type="GO" id="GO:0004435">
    <property type="term" value="F:phosphatidylinositol-4,5-bisphosphate phospholipase C activity"/>
    <property type="evidence" value="ECO:0007669"/>
    <property type="project" value="UniProtKB-EC"/>
</dbReference>
<evidence type="ECO:0000256" key="6">
    <source>
        <dbReference type="RuleBase" id="RU361133"/>
    </source>
</evidence>
<comment type="catalytic activity">
    <reaction evidence="1 6">
        <text>a 1,2-diacyl-sn-glycero-3-phospho-(1D-myo-inositol-4,5-bisphosphate) + H2O = 1D-myo-inositol 1,4,5-trisphosphate + a 1,2-diacyl-sn-glycerol + H(+)</text>
        <dbReference type="Rhea" id="RHEA:33179"/>
        <dbReference type="ChEBI" id="CHEBI:15377"/>
        <dbReference type="ChEBI" id="CHEBI:15378"/>
        <dbReference type="ChEBI" id="CHEBI:17815"/>
        <dbReference type="ChEBI" id="CHEBI:58456"/>
        <dbReference type="ChEBI" id="CHEBI:203600"/>
        <dbReference type="EC" id="3.1.4.11"/>
    </reaction>
</comment>
<organism evidence="9 10">
    <name type="scientific">Plakobranchus ocellatus</name>
    <dbReference type="NCBI Taxonomy" id="259542"/>
    <lineage>
        <taxon>Eukaryota</taxon>
        <taxon>Metazoa</taxon>
        <taxon>Spiralia</taxon>
        <taxon>Lophotrochozoa</taxon>
        <taxon>Mollusca</taxon>
        <taxon>Gastropoda</taxon>
        <taxon>Heterobranchia</taxon>
        <taxon>Euthyneura</taxon>
        <taxon>Panpulmonata</taxon>
        <taxon>Sacoglossa</taxon>
        <taxon>Placobranchoidea</taxon>
        <taxon>Plakobranchidae</taxon>
        <taxon>Plakobranchus</taxon>
    </lineage>
</organism>
<evidence type="ECO:0000256" key="4">
    <source>
        <dbReference type="ARBA" id="ARBA00023098"/>
    </source>
</evidence>
<dbReference type="InterPro" id="IPR015359">
    <property type="entry name" value="PLC_EF-hand-like"/>
</dbReference>
<feature type="compositionally biased region" description="Polar residues" evidence="7">
    <location>
        <begin position="1"/>
        <end position="11"/>
    </location>
</feature>
<keyword evidence="2 6" id="KW-0378">Hydrolase</keyword>
<dbReference type="FunFam" id="3.20.20.190:FF:000084">
    <property type="match status" value="1"/>
</dbReference>
<dbReference type="GO" id="GO:0016042">
    <property type="term" value="P:lipid catabolic process"/>
    <property type="evidence" value="ECO:0007669"/>
    <property type="project" value="UniProtKB-KW"/>
</dbReference>
<gene>
    <name evidence="9" type="ORF">PoB_001724500</name>
</gene>
<dbReference type="EMBL" id="BLXT01002056">
    <property type="protein sequence ID" value="GFN90739.1"/>
    <property type="molecule type" value="Genomic_DNA"/>
</dbReference>
<feature type="region of interest" description="Disordered" evidence="7">
    <location>
        <begin position="368"/>
        <end position="459"/>
    </location>
</feature>
<dbReference type="SUPFAM" id="SSF51695">
    <property type="entry name" value="PLC-like phosphodiesterases"/>
    <property type="match status" value="1"/>
</dbReference>
<keyword evidence="5" id="KW-0807">Transducer</keyword>
<feature type="compositionally biased region" description="Basic and acidic residues" evidence="7">
    <location>
        <begin position="420"/>
        <end position="444"/>
    </location>
</feature>
<feature type="region of interest" description="Disordered" evidence="7">
    <location>
        <begin position="1"/>
        <end position="62"/>
    </location>
</feature>
<dbReference type="PANTHER" id="PTHR10336">
    <property type="entry name" value="PHOSPHOINOSITIDE-SPECIFIC PHOSPHOLIPASE C FAMILY PROTEIN"/>
    <property type="match status" value="1"/>
</dbReference>
<sequence length="476" mass="54168">ADLAKTGSQAHPSLAPDSGKPSTGKSKRTPSPLRKIRSEMNKNHNSDPTLNQVARGSSPTLGFRPRSLTFSFTSRYRSRRRRMSLGCRSGDKSSSITHSTQLSFLDFVDLFKSFGLRCRKDLKELFDQISSSKRAHVEEVTGASVDVNVEALTSDNICSITRITPQDLRQESQQRHKICDALAVSSIISNCAGVDTSHSSYLTPTEIHDFLVNFQEEHLEYEEISELVKKFEPNTSLRTQCFMSFEGFARMLMDKDNYAHIYEKSHHFDEDMDHPLPHYFIASSHNTYLTGHQLKGESSIELYSQQQKMAQIFMNVFGEKLVTDFLFDTDFADEPQLPSPSQLKYKILIKNKKLKDNESLAAAKKLYTQSRASSIPSSETTSINDFDDDDDEDEDEDDVADAVKELRRSVDSQDSPTPELDDKNKEQTRSRTDSVEDLRSRDVNDSFSKTGRPKSHPELYWHFDEEISSLKVWKVI</sequence>
<name>A0AAV3Z5K9_9GAST</name>
<keyword evidence="4 6" id="KW-0443">Lipid metabolism</keyword>
<keyword evidence="10" id="KW-1185">Reference proteome</keyword>
<feature type="compositionally biased region" description="Polar residues" evidence="7">
    <location>
        <begin position="46"/>
        <end position="60"/>
    </location>
</feature>
<dbReference type="Gene3D" id="3.20.20.190">
    <property type="entry name" value="Phosphatidylinositol (PI) phosphodiesterase"/>
    <property type="match status" value="2"/>
</dbReference>
<dbReference type="GO" id="GO:0007186">
    <property type="term" value="P:G protein-coupled receptor signaling pathway"/>
    <property type="evidence" value="ECO:0007669"/>
    <property type="project" value="TreeGrafter"/>
</dbReference>
<dbReference type="SMART" id="SM00148">
    <property type="entry name" value="PLCXc"/>
    <property type="match status" value="1"/>
</dbReference>
<dbReference type="PRINTS" id="PR00390">
    <property type="entry name" value="PHPHLIPASEC"/>
</dbReference>
<feature type="compositionally biased region" description="Polar residues" evidence="7">
    <location>
        <begin position="368"/>
        <end position="384"/>
    </location>
</feature>
<feature type="compositionally biased region" description="Acidic residues" evidence="7">
    <location>
        <begin position="385"/>
        <end position="400"/>
    </location>
</feature>
<evidence type="ECO:0000256" key="1">
    <source>
        <dbReference type="ARBA" id="ARBA00001195"/>
    </source>
</evidence>
<dbReference type="Gene3D" id="1.10.238.10">
    <property type="entry name" value="EF-hand"/>
    <property type="match status" value="1"/>
</dbReference>
<dbReference type="AlphaFoldDB" id="A0AAV3Z5K9"/>
<proteinExistence type="predicted"/>
<dbReference type="Proteomes" id="UP000735302">
    <property type="component" value="Unassembled WGS sequence"/>
</dbReference>
<dbReference type="InterPro" id="IPR000909">
    <property type="entry name" value="PLipase_C_PInositol-sp_X_dom"/>
</dbReference>
<dbReference type="PROSITE" id="PS50007">
    <property type="entry name" value="PIPLC_X_DOMAIN"/>
    <property type="match status" value="2"/>
</dbReference>
<dbReference type="InterPro" id="IPR001192">
    <property type="entry name" value="PI-PLC_fam"/>
</dbReference>
<dbReference type="GO" id="GO:0051209">
    <property type="term" value="P:release of sequestered calcium ion into cytosol"/>
    <property type="evidence" value="ECO:0007669"/>
    <property type="project" value="TreeGrafter"/>
</dbReference>
<dbReference type="GO" id="GO:0046488">
    <property type="term" value="P:phosphatidylinositol metabolic process"/>
    <property type="evidence" value="ECO:0007669"/>
    <property type="project" value="TreeGrafter"/>
</dbReference>
<dbReference type="GO" id="GO:0007265">
    <property type="term" value="P:Ras protein signal transduction"/>
    <property type="evidence" value="ECO:0007669"/>
    <property type="project" value="TreeGrafter"/>
</dbReference>
<evidence type="ECO:0000256" key="5">
    <source>
        <dbReference type="ARBA" id="ARBA00023224"/>
    </source>
</evidence>
<dbReference type="InterPro" id="IPR017946">
    <property type="entry name" value="PLC-like_Pdiesterase_TIM-brl"/>
</dbReference>
<dbReference type="Pfam" id="PF09279">
    <property type="entry name" value="EF-hand_like"/>
    <property type="match status" value="1"/>
</dbReference>
<feature type="domain" description="Phosphatidylinositol-specific phospholipase C X" evidence="8">
    <location>
        <begin position="270"/>
        <end position="352"/>
    </location>
</feature>
<keyword evidence="3 6" id="KW-0442">Lipid degradation</keyword>
<feature type="compositionally biased region" description="Basic and acidic residues" evidence="7">
    <location>
        <begin position="401"/>
        <end position="411"/>
    </location>
</feature>
<dbReference type="PANTHER" id="PTHR10336:SF6">
    <property type="entry name" value="1-PHOSPHATIDYLINOSITOL 4,5-BISPHOSPHATE PHOSPHODIESTERASE EPSILON-1"/>
    <property type="match status" value="1"/>
</dbReference>
<dbReference type="EC" id="3.1.4.11" evidence="6"/>
<dbReference type="Pfam" id="PF00388">
    <property type="entry name" value="PI-PLC-X"/>
    <property type="match status" value="1"/>
</dbReference>